<dbReference type="InterPro" id="IPR038884">
    <property type="entry name" value="CFAP61"/>
</dbReference>
<dbReference type="PANTHER" id="PTHR21178:SF8">
    <property type="entry name" value="CILIA- AND FLAGELLA-ASSOCIATED PROTEIN 61"/>
    <property type="match status" value="1"/>
</dbReference>
<gene>
    <name evidence="1" type="ORF">AAG570_008431</name>
</gene>
<dbReference type="AlphaFoldDB" id="A0ABD0Z3S6"/>
<keyword evidence="2" id="KW-1185">Reference proteome</keyword>
<sequence>MTVVGLRALNYIWRGGFTLKMLPTWEAKLGTPFHRNALYDASKTEIYNDGIKILTPYKLADWVVADSKIQKINFESNTQMASITCLAFFCLADKTVHPKTFMVTDAALVYDGLLVIDHNFKTNDPCIYSAGPMTKYGRKYYAPNYYHEHYNSIEVGAEAASRFQKFVEEDDEFPPEENNCWGNTGGETDVPAVVEFTWPVIESCALLGGWHYFRARRPGPDLPLETMLNHQHDLVKNKGRNAH</sequence>
<reference evidence="1 2" key="1">
    <citation type="submission" date="2024-07" db="EMBL/GenBank/DDBJ databases">
        <title>Chromosome-level genome assembly of the water stick insect Ranatra chinensis (Heteroptera: Nepidae).</title>
        <authorList>
            <person name="Liu X."/>
        </authorList>
    </citation>
    <scope>NUCLEOTIDE SEQUENCE [LARGE SCALE GENOMIC DNA]</scope>
    <source>
        <strain evidence="1">Cailab_2021Rc</strain>
        <tissue evidence="1">Muscle</tissue>
    </source>
</reference>
<dbReference type="PANTHER" id="PTHR21178">
    <property type="entry name" value="CILIA- AND FLAGELLA-ASSOCIATED PROTEIN 61"/>
    <property type="match status" value="1"/>
</dbReference>
<comment type="caution">
    <text evidence="1">The sequence shown here is derived from an EMBL/GenBank/DDBJ whole genome shotgun (WGS) entry which is preliminary data.</text>
</comment>
<dbReference type="EMBL" id="JBFDAA010000003">
    <property type="protein sequence ID" value="KAL1138367.1"/>
    <property type="molecule type" value="Genomic_DNA"/>
</dbReference>
<accession>A0ABD0Z3S6</accession>
<dbReference type="Proteomes" id="UP001558652">
    <property type="component" value="Unassembled WGS sequence"/>
</dbReference>
<organism evidence="1 2">
    <name type="scientific">Ranatra chinensis</name>
    <dbReference type="NCBI Taxonomy" id="642074"/>
    <lineage>
        <taxon>Eukaryota</taxon>
        <taxon>Metazoa</taxon>
        <taxon>Ecdysozoa</taxon>
        <taxon>Arthropoda</taxon>
        <taxon>Hexapoda</taxon>
        <taxon>Insecta</taxon>
        <taxon>Pterygota</taxon>
        <taxon>Neoptera</taxon>
        <taxon>Paraneoptera</taxon>
        <taxon>Hemiptera</taxon>
        <taxon>Heteroptera</taxon>
        <taxon>Panheteroptera</taxon>
        <taxon>Nepomorpha</taxon>
        <taxon>Nepidae</taxon>
        <taxon>Ranatrinae</taxon>
        <taxon>Ranatra</taxon>
    </lineage>
</organism>
<evidence type="ECO:0000313" key="1">
    <source>
        <dbReference type="EMBL" id="KAL1138367.1"/>
    </source>
</evidence>
<name>A0ABD0Z3S6_9HEMI</name>
<evidence type="ECO:0000313" key="2">
    <source>
        <dbReference type="Proteomes" id="UP001558652"/>
    </source>
</evidence>
<protein>
    <submittedName>
        <fullName evidence="1">Uncharacterized protein</fullName>
    </submittedName>
</protein>
<proteinExistence type="predicted"/>